<sequence length="504" mass="51776">MTAALTTGRDPRTGAALPGGEPLSDDAAVERIVAAAQAAAPALDALGRSGRARLLRAFGHALDNRRDDVVAIADRETALGAARLGGELTRTSYQFTFFADVLEEGSYLEATVDHAGPTPMGPRPDLRRMLVPIGPVAVFGASNFPLAFSVPGGDTASALAAGNPVVVKAHGSHPATSRLVHDILRTAAAEAGAPEGTIGIVFGRTAGEALVRHPAVRAVGFTGSLSGGRALLDAINGRDDPIPFYGELSSLNALVVTEAAAAGRAAEIGAGLAASVTGSAGQLCTKPGLVLIPAGAAGDAVVAAAAQGLEGTEVVPLLNERIHASYLADTGRLRAATGVSAVAEGDAERGGFRVAPLLVSVEASRLPEQALAEYFGPATVLVRYRTEDELTAVIGRLPASLTASVHLGARETAPRWIGALRDRAGRLVFNGYPTGVAVSWAQHHGGPWPATNSLFTSVGATAIRRFLRPVTWQDAPGQALPDELRDHPARPVPRRVDGVLRLPG</sequence>
<dbReference type="Gene3D" id="3.40.309.10">
    <property type="entry name" value="Aldehyde Dehydrogenase, Chain A, domain 2"/>
    <property type="match status" value="1"/>
</dbReference>
<dbReference type="PANTHER" id="PTHR43353:SF3">
    <property type="entry name" value="ALDEHYDE DEHYDROGENASE-RELATED"/>
    <property type="match status" value="1"/>
</dbReference>
<reference evidence="5 6" key="1">
    <citation type="submission" date="2017-12" db="EMBL/GenBank/DDBJ databases">
        <title>Sequencing the genomes of 1000 Actinobacteria strains.</title>
        <authorList>
            <person name="Klenk H.-P."/>
        </authorList>
    </citation>
    <scope>NUCLEOTIDE SEQUENCE [LARGE SCALE GENOMIC DNA]</scope>
    <source>
        <strain evidence="5 6">DSM 45165</strain>
    </source>
</reference>
<reference evidence="4 7" key="2">
    <citation type="submission" date="2020-08" db="EMBL/GenBank/DDBJ databases">
        <title>Amycolatopsis echigonensis JCM 21831.</title>
        <authorList>
            <person name="Tedsree N."/>
            <person name="Kuncharoen N."/>
            <person name="Likhitwitayawuid K."/>
            <person name="Tanasupawat S."/>
        </authorList>
    </citation>
    <scope>NUCLEOTIDE SEQUENCE [LARGE SCALE GENOMIC DNA]</scope>
    <source>
        <strain evidence="4 7">JCM 21831</strain>
    </source>
</reference>
<dbReference type="Proteomes" id="UP000550260">
    <property type="component" value="Unassembled WGS sequence"/>
</dbReference>
<feature type="region of interest" description="Disordered" evidence="2">
    <location>
        <begin position="478"/>
        <end position="504"/>
    </location>
</feature>
<evidence type="ECO:0000259" key="3">
    <source>
        <dbReference type="Pfam" id="PF00171"/>
    </source>
</evidence>
<gene>
    <name evidence="5" type="ORF">ATK30_6213</name>
    <name evidence="4" type="ORF">H5411_32485</name>
</gene>
<evidence type="ECO:0000313" key="4">
    <source>
        <dbReference type="EMBL" id="MBB2503845.1"/>
    </source>
</evidence>
<evidence type="ECO:0000256" key="2">
    <source>
        <dbReference type="SAM" id="MobiDB-lite"/>
    </source>
</evidence>
<dbReference type="AlphaFoldDB" id="A0A2N3WN59"/>
<dbReference type="InterPro" id="IPR015590">
    <property type="entry name" value="Aldehyde_DH_dom"/>
</dbReference>
<dbReference type="InterPro" id="IPR016162">
    <property type="entry name" value="Ald_DH_N"/>
</dbReference>
<dbReference type="Pfam" id="PF00171">
    <property type="entry name" value="Aldedh"/>
    <property type="match status" value="1"/>
</dbReference>
<name>A0A2N3WN59_9PSEU</name>
<dbReference type="EMBL" id="JACJHR010000061">
    <property type="protein sequence ID" value="MBB2503845.1"/>
    <property type="molecule type" value="Genomic_DNA"/>
</dbReference>
<accession>A0A2N3WN59</accession>
<comment type="caution">
    <text evidence="5">The sequence shown here is derived from an EMBL/GenBank/DDBJ whole genome shotgun (WGS) entry which is preliminary data.</text>
</comment>
<evidence type="ECO:0000313" key="6">
    <source>
        <dbReference type="Proteomes" id="UP000233750"/>
    </source>
</evidence>
<protein>
    <submittedName>
        <fullName evidence="4">Aldehyde dehydrogenase family protein</fullName>
    </submittedName>
    <submittedName>
        <fullName evidence="5">NADP-dependent aldehyde dehydrogenase</fullName>
    </submittedName>
</protein>
<dbReference type="GO" id="GO:0016620">
    <property type="term" value="F:oxidoreductase activity, acting on the aldehyde or oxo group of donors, NAD or NADP as acceptor"/>
    <property type="evidence" value="ECO:0007669"/>
    <property type="project" value="InterPro"/>
</dbReference>
<dbReference type="InterPro" id="IPR016163">
    <property type="entry name" value="Ald_DH_C"/>
</dbReference>
<dbReference type="Proteomes" id="UP000233750">
    <property type="component" value="Unassembled WGS sequence"/>
</dbReference>
<proteinExistence type="predicted"/>
<organism evidence="5 6">
    <name type="scientific">Amycolatopsis echigonensis</name>
    <dbReference type="NCBI Taxonomy" id="2576905"/>
    <lineage>
        <taxon>Bacteria</taxon>
        <taxon>Bacillati</taxon>
        <taxon>Actinomycetota</taxon>
        <taxon>Actinomycetes</taxon>
        <taxon>Pseudonocardiales</taxon>
        <taxon>Pseudonocardiaceae</taxon>
        <taxon>Amycolatopsis</taxon>
    </lineage>
</organism>
<feature type="compositionally biased region" description="Basic and acidic residues" evidence="2">
    <location>
        <begin position="482"/>
        <end position="498"/>
    </location>
</feature>
<dbReference type="OrthoDB" id="9770537at2"/>
<dbReference type="SUPFAM" id="SSF53720">
    <property type="entry name" value="ALDH-like"/>
    <property type="match status" value="1"/>
</dbReference>
<dbReference type="RefSeq" id="WP_101438452.1">
    <property type="nucleotide sequence ID" value="NZ_JACJHR010000061.1"/>
</dbReference>
<keyword evidence="6" id="KW-1185">Reference proteome</keyword>
<dbReference type="PANTHER" id="PTHR43353">
    <property type="entry name" value="SUCCINATE-SEMIALDEHYDE DEHYDROGENASE, MITOCHONDRIAL"/>
    <property type="match status" value="1"/>
</dbReference>
<dbReference type="InterPro" id="IPR016161">
    <property type="entry name" value="Ald_DH/histidinol_DH"/>
</dbReference>
<evidence type="ECO:0000313" key="5">
    <source>
        <dbReference type="EMBL" id="PKV95299.1"/>
    </source>
</evidence>
<evidence type="ECO:0000313" key="7">
    <source>
        <dbReference type="Proteomes" id="UP000550260"/>
    </source>
</evidence>
<feature type="region of interest" description="Disordered" evidence="2">
    <location>
        <begin position="1"/>
        <end position="21"/>
    </location>
</feature>
<dbReference type="Gene3D" id="3.40.605.10">
    <property type="entry name" value="Aldehyde Dehydrogenase, Chain A, domain 1"/>
    <property type="match status" value="1"/>
</dbReference>
<accession>A0A8E1W485</accession>
<evidence type="ECO:0000256" key="1">
    <source>
        <dbReference type="ARBA" id="ARBA00023002"/>
    </source>
</evidence>
<dbReference type="EMBL" id="PJMY01000003">
    <property type="protein sequence ID" value="PKV95299.1"/>
    <property type="molecule type" value="Genomic_DNA"/>
</dbReference>
<keyword evidence="1" id="KW-0560">Oxidoreductase</keyword>
<dbReference type="InterPro" id="IPR050740">
    <property type="entry name" value="Aldehyde_DH_Superfamily"/>
</dbReference>
<feature type="domain" description="Aldehyde dehydrogenase" evidence="3">
    <location>
        <begin position="22"/>
        <end position="445"/>
    </location>
</feature>